<feature type="compositionally biased region" description="Basic residues" evidence="1">
    <location>
        <begin position="240"/>
        <end position="252"/>
    </location>
</feature>
<accession>A0A3M6TVG7</accession>
<feature type="region of interest" description="Disordered" evidence="1">
    <location>
        <begin position="155"/>
        <end position="252"/>
    </location>
</feature>
<dbReference type="PROSITE" id="PS50004">
    <property type="entry name" value="C2"/>
    <property type="match status" value="2"/>
</dbReference>
<dbReference type="Proteomes" id="UP000275408">
    <property type="component" value="Unassembled WGS sequence"/>
</dbReference>
<dbReference type="SUPFAM" id="SSF49562">
    <property type="entry name" value="C2 domain (Calcium/lipid-binding domain, CaLB)"/>
    <property type="match status" value="2"/>
</dbReference>
<dbReference type="OrthoDB" id="5963699at2759"/>
<feature type="domain" description="C2" evidence="3">
    <location>
        <begin position="251"/>
        <end position="373"/>
    </location>
</feature>
<dbReference type="OMA" id="PSEINHW"/>
<dbReference type="InterPro" id="IPR035892">
    <property type="entry name" value="C2_domain_sf"/>
</dbReference>
<dbReference type="GO" id="GO:0017156">
    <property type="term" value="P:calcium-ion regulated exocytosis"/>
    <property type="evidence" value="ECO:0007669"/>
    <property type="project" value="TreeGrafter"/>
</dbReference>
<proteinExistence type="predicted"/>
<dbReference type="InterPro" id="IPR000008">
    <property type="entry name" value="C2_dom"/>
</dbReference>
<feature type="compositionally biased region" description="Polar residues" evidence="1">
    <location>
        <begin position="210"/>
        <end position="219"/>
    </location>
</feature>
<dbReference type="EMBL" id="RCHS01002836">
    <property type="protein sequence ID" value="RMX45341.1"/>
    <property type="molecule type" value="Genomic_DNA"/>
</dbReference>
<feature type="region of interest" description="Disordered" evidence="1">
    <location>
        <begin position="90"/>
        <end position="109"/>
    </location>
</feature>
<organism evidence="4 5">
    <name type="scientific">Pocillopora damicornis</name>
    <name type="common">Cauliflower coral</name>
    <name type="synonym">Millepora damicornis</name>
    <dbReference type="NCBI Taxonomy" id="46731"/>
    <lineage>
        <taxon>Eukaryota</taxon>
        <taxon>Metazoa</taxon>
        <taxon>Cnidaria</taxon>
        <taxon>Anthozoa</taxon>
        <taxon>Hexacorallia</taxon>
        <taxon>Scleractinia</taxon>
        <taxon>Astrocoeniina</taxon>
        <taxon>Pocilloporidae</taxon>
        <taxon>Pocillopora</taxon>
    </lineage>
</organism>
<dbReference type="STRING" id="46731.A0A3M6TVG7"/>
<dbReference type="GO" id="GO:0030276">
    <property type="term" value="F:clathrin binding"/>
    <property type="evidence" value="ECO:0007669"/>
    <property type="project" value="TreeGrafter"/>
</dbReference>
<dbReference type="Pfam" id="PF00168">
    <property type="entry name" value="C2"/>
    <property type="match status" value="2"/>
</dbReference>
<keyword evidence="5" id="KW-1185">Reference proteome</keyword>
<feature type="domain" description="C2" evidence="3">
    <location>
        <begin position="379"/>
        <end position="512"/>
    </location>
</feature>
<dbReference type="Gene3D" id="2.60.40.150">
    <property type="entry name" value="C2 domain"/>
    <property type="match status" value="2"/>
</dbReference>
<dbReference type="GO" id="GO:0005886">
    <property type="term" value="C:plasma membrane"/>
    <property type="evidence" value="ECO:0007669"/>
    <property type="project" value="TreeGrafter"/>
</dbReference>
<evidence type="ECO:0000313" key="5">
    <source>
        <dbReference type="Proteomes" id="UP000275408"/>
    </source>
</evidence>
<comment type="caution">
    <text evidence="4">The sequence shown here is derived from an EMBL/GenBank/DDBJ whole genome shotgun (WGS) entry which is preliminary data.</text>
</comment>
<keyword evidence="2" id="KW-1133">Transmembrane helix</keyword>
<keyword evidence="2" id="KW-0472">Membrane</keyword>
<reference evidence="4 5" key="1">
    <citation type="journal article" date="2018" name="Sci. Rep.">
        <title>Comparative analysis of the Pocillopora damicornis genome highlights role of immune system in coral evolution.</title>
        <authorList>
            <person name="Cunning R."/>
            <person name="Bay R.A."/>
            <person name="Gillette P."/>
            <person name="Baker A.C."/>
            <person name="Traylor-Knowles N."/>
        </authorList>
    </citation>
    <scope>NUCLEOTIDE SEQUENCE [LARGE SCALE GENOMIC DNA]</scope>
    <source>
        <strain evidence="4">RSMAS</strain>
        <tissue evidence="4">Whole animal</tissue>
    </source>
</reference>
<dbReference type="SMART" id="SM00239">
    <property type="entry name" value="C2"/>
    <property type="match status" value="2"/>
</dbReference>
<dbReference type="GO" id="GO:0070382">
    <property type="term" value="C:exocytic vesicle"/>
    <property type="evidence" value="ECO:0007669"/>
    <property type="project" value="TreeGrafter"/>
</dbReference>
<keyword evidence="2" id="KW-0812">Transmembrane</keyword>
<protein>
    <recommendedName>
        <fullName evidence="3">C2 domain-containing protein</fullName>
    </recommendedName>
</protein>
<dbReference type="GO" id="GO:0005509">
    <property type="term" value="F:calcium ion binding"/>
    <property type="evidence" value="ECO:0007669"/>
    <property type="project" value="TreeGrafter"/>
</dbReference>
<gene>
    <name evidence="4" type="ORF">pdam_00000865</name>
</gene>
<evidence type="ECO:0000259" key="3">
    <source>
        <dbReference type="PROSITE" id="PS50004"/>
    </source>
</evidence>
<name>A0A3M6TVG7_POCDA</name>
<evidence type="ECO:0000313" key="4">
    <source>
        <dbReference type="EMBL" id="RMX45341.1"/>
    </source>
</evidence>
<dbReference type="CDD" id="cd00276">
    <property type="entry name" value="C2B_Synaptotagmin"/>
    <property type="match status" value="1"/>
</dbReference>
<dbReference type="AlphaFoldDB" id="A0A3M6TVG7"/>
<dbReference type="GO" id="GO:0001786">
    <property type="term" value="F:phosphatidylserine binding"/>
    <property type="evidence" value="ECO:0007669"/>
    <property type="project" value="TreeGrafter"/>
</dbReference>
<feature type="transmembrane region" description="Helical" evidence="2">
    <location>
        <begin position="12"/>
        <end position="33"/>
    </location>
</feature>
<feature type="compositionally biased region" description="Basic and acidic residues" evidence="1">
    <location>
        <begin position="180"/>
        <end position="193"/>
    </location>
</feature>
<dbReference type="PANTHER" id="PTHR10024">
    <property type="entry name" value="SYNAPTOTAGMIN"/>
    <property type="match status" value="1"/>
</dbReference>
<evidence type="ECO:0000256" key="1">
    <source>
        <dbReference type="SAM" id="MobiDB-lite"/>
    </source>
</evidence>
<evidence type="ECO:0000256" key="2">
    <source>
        <dbReference type="SAM" id="Phobius"/>
    </source>
</evidence>
<dbReference type="GO" id="GO:0000149">
    <property type="term" value="F:SNARE binding"/>
    <property type="evidence" value="ECO:0007669"/>
    <property type="project" value="TreeGrafter"/>
</dbReference>
<sequence length="518" mass="59007">MKMTETLRLLLPISVVAATLSVFIAVLVIRCYLRWKRQHKKEQIFAEGPVPKLVLSSQPVDFLVPLLIQDRLEEEEEVDQFDIHYSVSGASSEDIGHEPEKSQTGERNVRPLLARLHSEASVLDRNGQRVNLRCHAPRSTKRGESLFFDDGAESFHSSDESLLPRCSSAGPQPRPLRRGSRADSLKSLSRESLSEESSLPDPTPHMLKSLVSSINTTLPKSKLTKQRRKSANEVSYTGTRRSRRNSQVSRKRGKITLKMTFAEDLRSLEVHLINATELPLRHGRMLDVFARLSLKTPSKRRGERLQSKLLKKTCNPIFDERFVFKNLHLAELKKGRLKIRLFDRHGVSRYEPIGETVFSLCDESIMRGDELCRDLSPQFVGELQFSLCHEATSSHLKVIIMRLKDLPKSVKNPSVAVELTHNRKEEVIQKHQTKAGKKDLTINEEFSFEVATNSSCTLENFGVQFTVFQHEFMHRNEVIGHVRLGLDAPFPSEINHWKAVTLSPHKPIQGWHKLHGPL</sequence>
<dbReference type="PANTHER" id="PTHR10024:SF348">
    <property type="entry name" value="SYNAPTOTAGMIN-17"/>
    <property type="match status" value="1"/>
</dbReference>
<dbReference type="GO" id="GO:0005544">
    <property type="term" value="F:calcium-dependent phospholipid binding"/>
    <property type="evidence" value="ECO:0007669"/>
    <property type="project" value="TreeGrafter"/>
</dbReference>
<feature type="compositionally biased region" description="Basic and acidic residues" evidence="1">
    <location>
        <begin position="94"/>
        <end position="109"/>
    </location>
</feature>